<reference evidence="3 4" key="1">
    <citation type="journal article" date="2019" name="PLoS Pathog.">
        <title>Genome sequence of the bovine parasite Schistosoma bovis Tanzania.</title>
        <authorList>
            <person name="Oey H."/>
            <person name="Zakrzewski M."/>
            <person name="Gobert G."/>
            <person name="Gravermann K."/>
            <person name="Stoye J."/>
            <person name="Jones M."/>
            <person name="Mcmanus D."/>
            <person name="Krause L."/>
        </authorList>
    </citation>
    <scope>NUCLEOTIDE SEQUENCE [LARGE SCALE GENOMIC DNA]</scope>
    <source>
        <strain evidence="3 4">TAN1997</strain>
    </source>
</reference>
<keyword evidence="4" id="KW-1185">Reference proteome</keyword>
<dbReference type="PROSITE" id="PS00028">
    <property type="entry name" value="ZINC_FINGER_C2H2_1"/>
    <property type="match status" value="1"/>
</dbReference>
<dbReference type="InterPro" id="IPR036236">
    <property type="entry name" value="Znf_C2H2_sf"/>
</dbReference>
<evidence type="ECO:0000259" key="2">
    <source>
        <dbReference type="PROSITE" id="PS50157"/>
    </source>
</evidence>
<organism evidence="3 4">
    <name type="scientific">Schistosoma bovis</name>
    <name type="common">Blood fluke</name>
    <dbReference type="NCBI Taxonomy" id="6184"/>
    <lineage>
        <taxon>Eukaryota</taxon>
        <taxon>Metazoa</taxon>
        <taxon>Spiralia</taxon>
        <taxon>Lophotrochozoa</taxon>
        <taxon>Platyhelminthes</taxon>
        <taxon>Trematoda</taxon>
        <taxon>Digenea</taxon>
        <taxon>Strigeidida</taxon>
        <taxon>Schistosomatoidea</taxon>
        <taxon>Schistosomatidae</taxon>
        <taxon>Schistosoma</taxon>
    </lineage>
</organism>
<dbReference type="Proteomes" id="UP000290809">
    <property type="component" value="Unassembled WGS sequence"/>
</dbReference>
<proteinExistence type="predicted"/>
<dbReference type="InterPro" id="IPR013087">
    <property type="entry name" value="Znf_C2H2_type"/>
</dbReference>
<name>A0A430PYT4_SCHBO</name>
<protein>
    <recommendedName>
        <fullName evidence="2">C2H2-type domain-containing protein</fullName>
    </recommendedName>
</protein>
<dbReference type="Gene3D" id="3.30.160.60">
    <property type="entry name" value="Classic Zinc Finger"/>
    <property type="match status" value="1"/>
</dbReference>
<comment type="caution">
    <text evidence="3">The sequence shown here is derived from an EMBL/GenBank/DDBJ whole genome shotgun (WGS) entry which is preliminary data.</text>
</comment>
<evidence type="ECO:0000313" key="4">
    <source>
        <dbReference type="Proteomes" id="UP000290809"/>
    </source>
</evidence>
<dbReference type="AlphaFoldDB" id="A0A430PYT4"/>
<dbReference type="SMART" id="SM00355">
    <property type="entry name" value="ZnF_C2H2"/>
    <property type="match status" value="1"/>
</dbReference>
<accession>A0A430PYT4</accession>
<dbReference type="PROSITE" id="PS50157">
    <property type="entry name" value="ZINC_FINGER_C2H2_2"/>
    <property type="match status" value="1"/>
</dbReference>
<dbReference type="EMBL" id="QMKO01004048">
    <property type="protein sequence ID" value="RTG80546.1"/>
    <property type="molecule type" value="Genomic_DNA"/>
</dbReference>
<dbReference type="SUPFAM" id="SSF57667">
    <property type="entry name" value="beta-beta-alpha zinc fingers"/>
    <property type="match status" value="1"/>
</dbReference>
<gene>
    <name evidence="3" type="ORF">DC041_0000348</name>
</gene>
<dbReference type="GO" id="GO:0008270">
    <property type="term" value="F:zinc ion binding"/>
    <property type="evidence" value="ECO:0007669"/>
    <property type="project" value="UniProtKB-KW"/>
</dbReference>
<keyword evidence="1" id="KW-0479">Metal-binding</keyword>
<feature type="domain" description="C2H2-type" evidence="2">
    <location>
        <begin position="15"/>
        <end position="44"/>
    </location>
</feature>
<keyword evidence="1" id="KW-0863">Zinc-finger</keyword>
<keyword evidence="1" id="KW-0862">Zinc</keyword>
<evidence type="ECO:0000313" key="3">
    <source>
        <dbReference type="EMBL" id="RTG80546.1"/>
    </source>
</evidence>
<feature type="non-terminal residue" evidence="3">
    <location>
        <position position="1"/>
    </location>
</feature>
<evidence type="ECO:0000256" key="1">
    <source>
        <dbReference type="PROSITE-ProRule" id="PRU00042"/>
    </source>
</evidence>
<sequence>LRRPLCHNNKINKHFHCIYPNCDYTFIRSSTMQQHLKKHTENLKTKQNIINKTSNINQSIVAMATNTSSKQLLSIPLCNHQMNNDNNNDNNNNMTKKDCTEDSSLPNLQPNWTAALVTDVNDVTIVSMSSPVKIDCSSECTNECL</sequence>